<keyword evidence="2" id="KW-1185">Reference proteome</keyword>
<dbReference type="AlphaFoldDB" id="A0A327ZAF2"/>
<sequence length="60" mass="6573">MVAVTSKTLNATFHALAGYGGLFWRGPRSFANGRLRTHVVVGAQPGLARARWWPAARPRL</sequence>
<dbReference type="EMBL" id="QLMJ01000008">
    <property type="protein sequence ID" value="RAK36553.1"/>
    <property type="molecule type" value="Genomic_DNA"/>
</dbReference>
<evidence type="ECO:0000313" key="1">
    <source>
        <dbReference type="EMBL" id="RAK36553.1"/>
    </source>
</evidence>
<dbReference type="Proteomes" id="UP000249341">
    <property type="component" value="Unassembled WGS sequence"/>
</dbReference>
<name>A0A327ZAF2_9ACTN</name>
<organism evidence="1 2">
    <name type="scientific">Actinoplanes lutulentus</name>
    <dbReference type="NCBI Taxonomy" id="1287878"/>
    <lineage>
        <taxon>Bacteria</taxon>
        <taxon>Bacillati</taxon>
        <taxon>Actinomycetota</taxon>
        <taxon>Actinomycetes</taxon>
        <taxon>Micromonosporales</taxon>
        <taxon>Micromonosporaceae</taxon>
        <taxon>Actinoplanes</taxon>
    </lineage>
</organism>
<dbReference type="RefSeq" id="WP_146616816.1">
    <property type="nucleotide sequence ID" value="NZ_JACHWI010000007.1"/>
</dbReference>
<evidence type="ECO:0000313" key="2">
    <source>
        <dbReference type="Proteomes" id="UP000249341"/>
    </source>
</evidence>
<comment type="caution">
    <text evidence="1">The sequence shown here is derived from an EMBL/GenBank/DDBJ whole genome shotgun (WGS) entry which is preliminary data.</text>
</comment>
<protein>
    <submittedName>
        <fullName evidence="1">Uncharacterized protein</fullName>
    </submittedName>
</protein>
<reference evidence="1 2" key="1">
    <citation type="submission" date="2018-06" db="EMBL/GenBank/DDBJ databases">
        <title>Genomic Encyclopedia of Type Strains, Phase III (KMG-III): the genomes of soil and plant-associated and newly described type strains.</title>
        <authorList>
            <person name="Whitman W."/>
        </authorList>
    </citation>
    <scope>NUCLEOTIDE SEQUENCE [LARGE SCALE GENOMIC DNA]</scope>
    <source>
        <strain evidence="1 2">CGMCC 4.7090</strain>
    </source>
</reference>
<proteinExistence type="predicted"/>
<accession>A0A327ZAF2</accession>
<gene>
    <name evidence="1" type="ORF">B0I29_108143</name>
</gene>